<dbReference type="GO" id="GO:0046872">
    <property type="term" value="F:metal ion binding"/>
    <property type="evidence" value="ECO:0007669"/>
    <property type="project" value="UniProtKB-KW"/>
</dbReference>
<feature type="domain" description="Fumarylacetoacetase-like C-terminal" evidence="2">
    <location>
        <begin position="2"/>
        <end position="181"/>
    </location>
</feature>
<keyword evidence="1" id="KW-0479">Metal-binding</keyword>
<protein>
    <submittedName>
        <fullName evidence="3">2-hydroxyhepta-2,4-diene-1,7-dioate isomerase</fullName>
    </submittedName>
</protein>
<evidence type="ECO:0000313" key="4">
    <source>
        <dbReference type="Proteomes" id="UP000029614"/>
    </source>
</evidence>
<dbReference type="InterPro" id="IPR011234">
    <property type="entry name" value="Fumarylacetoacetase-like_C"/>
</dbReference>
<dbReference type="Proteomes" id="UP000029614">
    <property type="component" value="Unassembled WGS sequence"/>
</dbReference>
<dbReference type="EMBL" id="JRNU01000014">
    <property type="protein sequence ID" value="KGF52270.1"/>
    <property type="molecule type" value="Genomic_DNA"/>
</dbReference>
<sequence>MKIFAVEDNYLHNNNISHDDIIKVDSPVIFFKADSSLLKDNKPFFIPDNLGSIEYEAELVVRINKLGKTIPERFSHRYYDAVTLGVDFTARELHEKLKSKGLPWELSKSFDGATVIGEWIPKDKFLDVQRLHFHLDVNGKTIYEGSTNEMLYKIDALISYISRYFTLKTGDILFTGSPSTGRVAIINDHLEGYIEDNKVLDFNCK</sequence>
<name>A0A096AZN5_9BACT</name>
<dbReference type="GO" id="GO:0016853">
    <property type="term" value="F:isomerase activity"/>
    <property type="evidence" value="ECO:0007669"/>
    <property type="project" value="UniProtKB-KW"/>
</dbReference>
<dbReference type="PANTHER" id="PTHR11820">
    <property type="entry name" value="ACYLPYRUVASE"/>
    <property type="match status" value="1"/>
</dbReference>
<evidence type="ECO:0000313" key="3">
    <source>
        <dbReference type="EMBL" id="KGF52270.1"/>
    </source>
</evidence>
<dbReference type="SUPFAM" id="SSF56529">
    <property type="entry name" value="FAH"/>
    <property type="match status" value="1"/>
</dbReference>
<dbReference type="Pfam" id="PF01557">
    <property type="entry name" value="FAA_hydrolase"/>
    <property type="match status" value="1"/>
</dbReference>
<keyword evidence="3" id="KW-0413">Isomerase</keyword>
<dbReference type="OrthoDB" id="9805307at2"/>
<dbReference type="Gene3D" id="3.90.850.10">
    <property type="entry name" value="Fumarylacetoacetase-like, C-terminal domain"/>
    <property type="match status" value="1"/>
</dbReference>
<gene>
    <name evidence="3" type="ORF">HMPREF9302_04430</name>
</gene>
<organism evidence="3 4">
    <name type="scientific">Prevotella amnii DNF00058</name>
    <dbReference type="NCBI Taxonomy" id="1401066"/>
    <lineage>
        <taxon>Bacteria</taxon>
        <taxon>Pseudomonadati</taxon>
        <taxon>Bacteroidota</taxon>
        <taxon>Bacteroidia</taxon>
        <taxon>Bacteroidales</taxon>
        <taxon>Prevotellaceae</taxon>
        <taxon>Prevotella</taxon>
    </lineage>
</organism>
<keyword evidence="4" id="KW-1185">Reference proteome</keyword>
<comment type="caution">
    <text evidence="3">The sequence shown here is derived from an EMBL/GenBank/DDBJ whole genome shotgun (WGS) entry which is preliminary data.</text>
</comment>
<reference evidence="3 4" key="1">
    <citation type="submission" date="2014-07" db="EMBL/GenBank/DDBJ databases">
        <authorList>
            <person name="McCorrison J."/>
            <person name="Sanka R."/>
            <person name="Torralba M."/>
            <person name="Gillis M."/>
            <person name="Haft D.H."/>
            <person name="Methe B."/>
            <person name="Sutton G."/>
            <person name="Nelson K.E."/>
        </authorList>
    </citation>
    <scope>NUCLEOTIDE SEQUENCE [LARGE SCALE GENOMIC DNA]</scope>
    <source>
        <strain evidence="3 4">DNF00058</strain>
    </source>
</reference>
<proteinExistence type="predicted"/>
<evidence type="ECO:0000259" key="2">
    <source>
        <dbReference type="Pfam" id="PF01557"/>
    </source>
</evidence>
<dbReference type="AlphaFoldDB" id="A0A096AZN5"/>
<evidence type="ECO:0000256" key="1">
    <source>
        <dbReference type="ARBA" id="ARBA00022723"/>
    </source>
</evidence>
<dbReference type="GO" id="GO:0018773">
    <property type="term" value="F:acetylpyruvate hydrolase activity"/>
    <property type="evidence" value="ECO:0007669"/>
    <property type="project" value="TreeGrafter"/>
</dbReference>
<dbReference type="PANTHER" id="PTHR11820:SF7">
    <property type="entry name" value="ACYLPYRUVASE FAHD1, MITOCHONDRIAL"/>
    <property type="match status" value="1"/>
</dbReference>
<dbReference type="InterPro" id="IPR036663">
    <property type="entry name" value="Fumarylacetoacetase_C_sf"/>
</dbReference>
<accession>A0A096AZN5</accession>
<dbReference type="RefSeq" id="WP_036855099.1">
    <property type="nucleotide sequence ID" value="NZ_JRNU01000014.1"/>
</dbReference>